<keyword evidence="2 10" id="KW-0723">Serine/threonine-protein kinase</keyword>
<comment type="similarity">
    <text evidence="1 10">Belongs to the protein kinase superfamily. CAMK Ser/Thr protein kinase family. PIM subfamily.</text>
</comment>
<accession>A0A8C2XLQ6</accession>
<dbReference type="InterPro" id="IPR011009">
    <property type="entry name" value="Kinase-like_dom_sf"/>
</dbReference>
<evidence type="ECO:0000256" key="7">
    <source>
        <dbReference type="ARBA" id="ARBA00022840"/>
    </source>
</evidence>
<evidence type="ECO:0000313" key="15">
    <source>
        <dbReference type="Proteomes" id="UP000694565"/>
    </source>
</evidence>
<feature type="binding site" evidence="12">
    <location>
        <position position="111"/>
    </location>
    <ligand>
        <name>ATP</name>
        <dbReference type="ChEBI" id="CHEBI:30616"/>
    </ligand>
</feature>
<dbReference type="AlphaFoldDB" id="A0A8C2XLQ6"/>
<feature type="binding site" evidence="12">
    <location>
        <begin position="35"/>
        <end position="43"/>
    </location>
    <ligand>
        <name>ATP</name>
        <dbReference type="ChEBI" id="CHEBI:30616"/>
    </ligand>
</feature>
<evidence type="ECO:0000256" key="4">
    <source>
        <dbReference type="ARBA" id="ARBA00022679"/>
    </source>
</evidence>
<evidence type="ECO:0000256" key="10">
    <source>
        <dbReference type="PIRNR" id="PIRNR037993"/>
    </source>
</evidence>
<evidence type="ECO:0000256" key="1">
    <source>
        <dbReference type="ARBA" id="ARBA00005505"/>
    </source>
</evidence>
<dbReference type="PANTHER" id="PTHR22984:SF11">
    <property type="entry name" value="AURORA KINASE-RELATED"/>
    <property type="match status" value="1"/>
</dbReference>
<comment type="function">
    <text evidence="10">Proto-oncogene with serine/threonine kinase activity involved in cell survival and cell proliferation.</text>
</comment>
<keyword evidence="6 10" id="KW-0418">Kinase</keyword>
<evidence type="ECO:0000256" key="8">
    <source>
        <dbReference type="ARBA" id="ARBA00047899"/>
    </source>
</evidence>
<dbReference type="GO" id="GO:0106310">
    <property type="term" value="F:protein serine kinase activity"/>
    <property type="evidence" value="ECO:0007669"/>
    <property type="project" value="UniProtKB-UniRule"/>
</dbReference>
<dbReference type="PROSITE" id="PS50011">
    <property type="entry name" value="PROTEIN_KINASE_DOM"/>
    <property type="match status" value="1"/>
</dbReference>
<evidence type="ECO:0000256" key="12">
    <source>
        <dbReference type="PIRSR" id="PIRSR037993-2"/>
    </source>
</evidence>
<keyword evidence="3" id="KW-0597">Phosphoprotein</keyword>
<dbReference type="GeneTree" id="ENSGT00950000182996"/>
<dbReference type="SUPFAM" id="SSF56112">
    <property type="entry name" value="Protein kinase-like (PK-like)"/>
    <property type="match status" value="1"/>
</dbReference>
<comment type="catalytic activity">
    <reaction evidence="8 10">
        <text>L-threonyl-[protein] + ATP = O-phospho-L-threonyl-[protein] + ADP + H(+)</text>
        <dbReference type="Rhea" id="RHEA:46608"/>
        <dbReference type="Rhea" id="RHEA-COMP:11060"/>
        <dbReference type="Rhea" id="RHEA-COMP:11605"/>
        <dbReference type="ChEBI" id="CHEBI:15378"/>
        <dbReference type="ChEBI" id="CHEBI:30013"/>
        <dbReference type="ChEBI" id="CHEBI:30616"/>
        <dbReference type="ChEBI" id="CHEBI:61977"/>
        <dbReference type="ChEBI" id="CHEBI:456216"/>
        <dbReference type="EC" id="2.7.11.1"/>
    </reaction>
</comment>
<evidence type="ECO:0000256" key="11">
    <source>
        <dbReference type="PIRSR" id="PIRSR037993-1"/>
    </source>
</evidence>
<keyword evidence="15" id="KW-1185">Reference proteome</keyword>
<comment type="catalytic activity">
    <reaction evidence="9 10">
        <text>L-seryl-[protein] + ATP = O-phospho-L-seryl-[protein] + ADP + H(+)</text>
        <dbReference type="Rhea" id="RHEA:17989"/>
        <dbReference type="Rhea" id="RHEA-COMP:9863"/>
        <dbReference type="Rhea" id="RHEA-COMP:11604"/>
        <dbReference type="ChEBI" id="CHEBI:15378"/>
        <dbReference type="ChEBI" id="CHEBI:29999"/>
        <dbReference type="ChEBI" id="CHEBI:30616"/>
        <dbReference type="ChEBI" id="CHEBI:83421"/>
        <dbReference type="ChEBI" id="CHEBI:456216"/>
        <dbReference type="EC" id="2.7.11.1"/>
    </reaction>
</comment>
<organism evidence="14 15">
    <name type="scientific">Cyclopterus lumpus</name>
    <name type="common">Lumpsucker</name>
    <dbReference type="NCBI Taxonomy" id="8103"/>
    <lineage>
        <taxon>Eukaryota</taxon>
        <taxon>Metazoa</taxon>
        <taxon>Chordata</taxon>
        <taxon>Craniata</taxon>
        <taxon>Vertebrata</taxon>
        <taxon>Euteleostomi</taxon>
        <taxon>Actinopterygii</taxon>
        <taxon>Neopterygii</taxon>
        <taxon>Teleostei</taxon>
        <taxon>Neoteleostei</taxon>
        <taxon>Acanthomorphata</taxon>
        <taxon>Eupercaria</taxon>
        <taxon>Perciformes</taxon>
        <taxon>Cottioidei</taxon>
        <taxon>Cottales</taxon>
        <taxon>Cyclopteridae</taxon>
        <taxon>Cyclopterus</taxon>
    </lineage>
</organism>
<dbReference type="EC" id="2.7.11.1" evidence="10"/>
<evidence type="ECO:0000256" key="2">
    <source>
        <dbReference type="ARBA" id="ARBA00022527"/>
    </source>
</evidence>
<keyword evidence="5 10" id="KW-0547">Nucleotide-binding</keyword>
<evidence type="ECO:0000256" key="6">
    <source>
        <dbReference type="ARBA" id="ARBA00022777"/>
    </source>
</evidence>
<evidence type="ECO:0000313" key="14">
    <source>
        <dbReference type="Ensembl" id="ENSCLMP00005020587.1"/>
    </source>
</evidence>
<dbReference type="Ensembl" id="ENSCLMT00005021632.1">
    <property type="protein sequence ID" value="ENSCLMP00005020587.1"/>
    <property type="gene ID" value="ENSCLMG00005010301.1"/>
</dbReference>
<dbReference type="PANTHER" id="PTHR22984">
    <property type="entry name" value="SERINE/THREONINE-PROTEIN KINASE PIM"/>
    <property type="match status" value="1"/>
</dbReference>
<keyword evidence="4 10" id="KW-0808">Transferase</keyword>
<sequence length="301" mass="34012">QKNPGKEAERPPPVTNLFFVSADAFEDRYEQEELLGEGGFGTVFAGHRRDNNLILPRTHRLGRAMLEGEMRTVPLEVALMLKLRPAAEGTSTVVTLLDWYDIDLELILVLERPVPCMDLVEFINSKDYSLPEHEAKVRNHNKQLVEALIEVHSRGVFHRDIKLDNILIETGSDVPRVRLIDFGRGTLLSEGTYSTAQGTVVYTSPEWFLHRCYSAEPTTVWQLGVVLFALLHGRLPFRGRHQVSFEDPDIKCNAFLLSCLEKSPEDRPTLEELNTAVAAAASNCPRRLPTLLWSLVFLNII</sequence>
<dbReference type="InterPro" id="IPR000719">
    <property type="entry name" value="Prot_kinase_dom"/>
</dbReference>
<reference evidence="14" key="1">
    <citation type="submission" date="2025-08" db="UniProtKB">
        <authorList>
            <consortium name="Ensembl"/>
        </authorList>
    </citation>
    <scope>IDENTIFICATION</scope>
</reference>
<keyword evidence="7 10" id="KW-0067">ATP-binding</keyword>
<dbReference type="Pfam" id="PF00069">
    <property type="entry name" value="Pkinase"/>
    <property type="match status" value="1"/>
</dbReference>
<dbReference type="GO" id="GO:0004674">
    <property type="term" value="F:protein serine/threonine kinase activity"/>
    <property type="evidence" value="ECO:0007669"/>
    <property type="project" value="UniProtKB-UniRule"/>
</dbReference>
<feature type="binding site" evidence="12">
    <location>
        <position position="118"/>
    </location>
    <ligand>
        <name>ATP</name>
        <dbReference type="ChEBI" id="CHEBI:30616"/>
    </ligand>
</feature>
<dbReference type="InterPro" id="IPR008271">
    <property type="entry name" value="Ser/Thr_kinase_AS"/>
</dbReference>
<dbReference type="GO" id="GO:0005524">
    <property type="term" value="F:ATP binding"/>
    <property type="evidence" value="ECO:0007669"/>
    <property type="project" value="UniProtKB-UniRule"/>
</dbReference>
<dbReference type="PIRSF" id="PIRSF037993">
    <property type="entry name" value="STPK_Pim-1"/>
    <property type="match status" value="1"/>
</dbReference>
<evidence type="ECO:0000259" key="13">
    <source>
        <dbReference type="PROSITE" id="PS50011"/>
    </source>
</evidence>
<dbReference type="InterPro" id="IPR051138">
    <property type="entry name" value="PIM_Ser/Thr_kinase"/>
</dbReference>
<dbReference type="Gene3D" id="3.30.200.20">
    <property type="entry name" value="Phosphorylase Kinase, domain 1"/>
    <property type="match status" value="1"/>
</dbReference>
<dbReference type="GO" id="GO:0007346">
    <property type="term" value="P:regulation of mitotic cell cycle"/>
    <property type="evidence" value="ECO:0007669"/>
    <property type="project" value="TreeGrafter"/>
</dbReference>
<evidence type="ECO:0000256" key="3">
    <source>
        <dbReference type="ARBA" id="ARBA00022553"/>
    </source>
</evidence>
<evidence type="ECO:0000256" key="9">
    <source>
        <dbReference type="ARBA" id="ARBA00048679"/>
    </source>
</evidence>
<evidence type="ECO:0000256" key="5">
    <source>
        <dbReference type="ARBA" id="ARBA00022741"/>
    </source>
</evidence>
<dbReference type="PROSITE" id="PS00108">
    <property type="entry name" value="PROTEIN_KINASE_ST"/>
    <property type="match status" value="1"/>
</dbReference>
<dbReference type="Proteomes" id="UP000694565">
    <property type="component" value="Unplaced"/>
</dbReference>
<dbReference type="GO" id="GO:0005737">
    <property type="term" value="C:cytoplasm"/>
    <property type="evidence" value="ECO:0007669"/>
    <property type="project" value="UniProtKB-UniRule"/>
</dbReference>
<proteinExistence type="inferred from homology"/>
<reference evidence="14" key="2">
    <citation type="submission" date="2025-09" db="UniProtKB">
        <authorList>
            <consortium name="Ensembl"/>
        </authorList>
    </citation>
    <scope>IDENTIFICATION</scope>
</reference>
<dbReference type="SMART" id="SM00220">
    <property type="entry name" value="S_TKc"/>
    <property type="match status" value="1"/>
</dbReference>
<dbReference type="InterPro" id="IPR017348">
    <property type="entry name" value="PIM1/2/3"/>
</dbReference>
<dbReference type="Gene3D" id="1.10.510.10">
    <property type="entry name" value="Transferase(Phosphotransferase) domain 1"/>
    <property type="match status" value="1"/>
</dbReference>
<dbReference type="GO" id="GO:0043066">
    <property type="term" value="P:negative regulation of apoptotic process"/>
    <property type="evidence" value="ECO:0007669"/>
    <property type="project" value="UniProtKB-UniRule"/>
</dbReference>
<feature type="active site" description="Proton acceptor" evidence="11">
    <location>
        <position position="160"/>
    </location>
</feature>
<feature type="domain" description="Protein kinase" evidence="13">
    <location>
        <begin position="29"/>
        <end position="291"/>
    </location>
</feature>
<name>A0A8C2XLQ6_CYCLU</name>
<protein>
    <recommendedName>
        <fullName evidence="10">Serine/threonine-protein kinase</fullName>
        <ecNumber evidence="10">2.7.11.1</ecNumber>
    </recommendedName>
</protein>